<dbReference type="RefSeq" id="WP_180284788.1">
    <property type="nucleotide sequence ID" value="NZ_JABFDB010000023.1"/>
</dbReference>
<dbReference type="InterPro" id="IPR027417">
    <property type="entry name" value="P-loop_NTPase"/>
</dbReference>
<sequence>MLELCAVDAGYGNAQALHGVSFSVGAGEAVALIGRNGAGKSTTLKALMGILPCRAGDRRFEGRSIAGLPVHRTSRLGIGYVPEDRQVFGPLTAEENLTVGARSHRPGPWTLRRVYDLFPRLAERRHARGQSLSGGEQQMLAIGRALMANPRVLLLDEPTEGLAPIIVDTLADAIAIINGEGMAVVIVEQNFAVPQRLCRRFAVMENGAVAWAGDTAAFAADRDRIDRLIGV</sequence>
<keyword evidence="8" id="KW-1185">Reference proteome</keyword>
<dbReference type="PROSITE" id="PS00211">
    <property type="entry name" value="ABC_TRANSPORTER_1"/>
    <property type="match status" value="1"/>
</dbReference>
<dbReference type="PANTHER" id="PTHR43820:SF2">
    <property type="entry name" value="ABC TRANSPORTER ATP-BINDING PROTEIN"/>
    <property type="match status" value="1"/>
</dbReference>
<comment type="caution">
    <text evidence="7">The sequence shown here is derived from an EMBL/GenBank/DDBJ whole genome shotgun (WGS) entry which is preliminary data.</text>
</comment>
<accession>A0ABX2TIS8</accession>
<reference evidence="7 8" key="1">
    <citation type="submission" date="2020-05" db="EMBL/GenBank/DDBJ databases">
        <title>Azospirillum oleiclasticum sp. nov, a nitrogen-fixing and heavy crude oil-emulsifying bacterium isolated from the crude oil of Yumen Oilfield.</title>
        <authorList>
            <person name="Wu D."/>
            <person name="Cai M."/>
            <person name="Zhang X."/>
        </authorList>
    </citation>
    <scope>NUCLEOTIDE SEQUENCE [LARGE SCALE GENOMIC DNA]</scope>
    <source>
        <strain evidence="7 8">ROY-1-1-2</strain>
    </source>
</reference>
<evidence type="ECO:0000313" key="8">
    <source>
        <dbReference type="Proteomes" id="UP000584642"/>
    </source>
</evidence>
<dbReference type="InterPro" id="IPR017871">
    <property type="entry name" value="ABC_transporter-like_CS"/>
</dbReference>
<dbReference type="CDD" id="cd03224">
    <property type="entry name" value="ABC_TM1139_LivF_branched"/>
    <property type="match status" value="1"/>
</dbReference>
<dbReference type="InterPro" id="IPR003439">
    <property type="entry name" value="ABC_transporter-like_ATP-bd"/>
</dbReference>
<comment type="similarity">
    <text evidence="1">Belongs to the ABC transporter superfamily.</text>
</comment>
<dbReference type="Pfam" id="PF00005">
    <property type="entry name" value="ABC_tran"/>
    <property type="match status" value="1"/>
</dbReference>
<protein>
    <submittedName>
        <fullName evidence="7">ABC transporter ATP-binding protein</fullName>
    </submittedName>
</protein>
<evidence type="ECO:0000256" key="1">
    <source>
        <dbReference type="ARBA" id="ARBA00005417"/>
    </source>
</evidence>
<name>A0ABX2TIS8_9PROT</name>
<keyword evidence="3" id="KW-0547">Nucleotide-binding</keyword>
<keyword evidence="4 7" id="KW-0067">ATP-binding</keyword>
<gene>
    <name evidence="7" type="ORF">HND93_25175</name>
</gene>
<evidence type="ECO:0000259" key="6">
    <source>
        <dbReference type="PROSITE" id="PS50893"/>
    </source>
</evidence>
<dbReference type="InterPro" id="IPR003593">
    <property type="entry name" value="AAA+_ATPase"/>
</dbReference>
<keyword evidence="5" id="KW-0029">Amino-acid transport</keyword>
<evidence type="ECO:0000256" key="5">
    <source>
        <dbReference type="ARBA" id="ARBA00022970"/>
    </source>
</evidence>
<dbReference type="PANTHER" id="PTHR43820">
    <property type="entry name" value="HIGH-AFFINITY BRANCHED-CHAIN AMINO ACID TRANSPORT ATP-BINDING PROTEIN LIVF"/>
    <property type="match status" value="1"/>
</dbReference>
<dbReference type="GO" id="GO:0005524">
    <property type="term" value="F:ATP binding"/>
    <property type="evidence" value="ECO:0007669"/>
    <property type="project" value="UniProtKB-KW"/>
</dbReference>
<dbReference type="SMART" id="SM00382">
    <property type="entry name" value="AAA"/>
    <property type="match status" value="1"/>
</dbReference>
<feature type="domain" description="ABC transporter" evidence="6">
    <location>
        <begin position="2"/>
        <end position="231"/>
    </location>
</feature>
<dbReference type="InterPro" id="IPR052156">
    <property type="entry name" value="BCAA_Transport_ATP-bd_LivF"/>
</dbReference>
<evidence type="ECO:0000256" key="2">
    <source>
        <dbReference type="ARBA" id="ARBA00022448"/>
    </source>
</evidence>
<organism evidence="7 8">
    <name type="scientific">Azospirillum oleiclasticum</name>
    <dbReference type="NCBI Taxonomy" id="2735135"/>
    <lineage>
        <taxon>Bacteria</taxon>
        <taxon>Pseudomonadati</taxon>
        <taxon>Pseudomonadota</taxon>
        <taxon>Alphaproteobacteria</taxon>
        <taxon>Rhodospirillales</taxon>
        <taxon>Azospirillaceae</taxon>
        <taxon>Azospirillum</taxon>
    </lineage>
</organism>
<dbReference type="Gene3D" id="3.40.50.300">
    <property type="entry name" value="P-loop containing nucleotide triphosphate hydrolases"/>
    <property type="match status" value="1"/>
</dbReference>
<dbReference type="Proteomes" id="UP000584642">
    <property type="component" value="Unassembled WGS sequence"/>
</dbReference>
<dbReference type="SUPFAM" id="SSF52540">
    <property type="entry name" value="P-loop containing nucleoside triphosphate hydrolases"/>
    <property type="match status" value="1"/>
</dbReference>
<evidence type="ECO:0000256" key="3">
    <source>
        <dbReference type="ARBA" id="ARBA00022741"/>
    </source>
</evidence>
<dbReference type="PROSITE" id="PS50893">
    <property type="entry name" value="ABC_TRANSPORTER_2"/>
    <property type="match status" value="1"/>
</dbReference>
<keyword evidence="2" id="KW-0813">Transport</keyword>
<dbReference type="EMBL" id="JABFDB010000023">
    <property type="protein sequence ID" value="NYZ23013.1"/>
    <property type="molecule type" value="Genomic_DNA"/>
</dbReference>
<proteinExistence type="inferred from homology"/>
<evidence type="ECO:0000313" key="7">
    <source>
        <dbReference type="EMBL" id="NYZ23013.1"/>
    </source>
</evidence>
<evidence type="ECO:0000256" key="4">
    <source>
        <dbReference type="ARBA" id="ARBA00022840"/>
    </source>
</evidence>